<gene>
    <name evidence="2" type="ORF">AO498_16695</name>
</gene>
<feature type="chain" id="PRO_5007494583" evidence="1">
    <location>
        <begin position="23"/>
        <end position="243"/>
    </location>
</feature>
<evidence type="ECO:0000313" key="2">
    <source>
        <dbReference type="EMBL" id="AMQ58089.1"/>
    </source>
</evidence>
<reference evidence="3" key="1">
    <citation type="submission" date="2015-09" db="EMBL/GenBank/DDBJ databases">
        <title>Complete sequence of Algoriphagus sp. M8-2.</title>
        <authorList>
            <person name="Shintani M."/>
        </authorList>
    </citation>
    <scope>NUCLEOTIDE SEQUENCE [LARGE SCALE GENOMIC DNA]</scope>
    <source>
        <strain evidence="3">M8-2</strain>
    </source>
</reference>
<reference evidence="2 3" key="2">
    <citation type="journal article" date="2016" name="Genome Announc.">
        <title>Complete Genome Sequence of Algoriphagus sp. Strain M8-2, Isolated from a Brackish Lake.</title>
        <authorList>
            <person name="Muraguchi Y."/>
            <person name="Kushimoto K."/>
            <person name="Ohtsubo Y."/>
            <person name="Suzuki T."/>
            <person name="Dohra H."/>
            <person name="Kimbara K."/>
            <person name="Shintani M."/>
        </authorList>
    </citation>
    <scope>NUCLEOTIDE SEQUENCE [LARGE SCALE GENOMIC DNA]</scope>
    <source>
        <strain evidence="2 3">M8-2</strain>
    </source>
</reference>
<dbReference type="Gene3D" id="2.50.20.10">
    <property type="entry name" value="Lipoprotein localisation LolA/LolB/LppX"/>
    <property type="match status" value="1"/>
</dbReference>
<dbReference type="KEGG" id="alm:AO498_16695"/>
<dbReference type="AlphaFoldDB" id="A0A142ESI4"/>
<feature type="signal peptide" evidence="1">
    <location>
        <begin position="1"/>
        <end position="22"/>
    </location>
</feature>
<dbReference type="PATRIC" id="fig|1727163.4.peg.3501"/>
<dbReference type="RefSeq" id="WP_236778617.1">
    <property type="nucleotide sequence ID" value="NZ_CP012836.1"/>
</dbReference>
<organism evidence="2 3">
    <name type="scientific">Algoriphagus sanaruensis</name>
    <dbReference type="NCBI Taxonomy" id="1727163"/>
    <lineage>
        <taxon>Bacteria</taxon>
        <taxon>Pseudomonadati</taxon>
        <taxon>Bacteroidota</taxon>
        <taxon>Cytophagia</taxon>
        <taxon>Cytophagales</taxon>
        <taxon>Cyclobacteriaceae</taxon>
        <taxon>Algoriphagus</taxon>
    </lineage>
</organism>
<proteinExistence type="predicted"/>
<sequence length="243" mass="26386">MKLKSILAAAFLCVLFQGAAVANEHTSLVTAQGEVVPNDPATIINAYVKAIGGTEKIAQIRNSVMTAEAAFMGQVIQIKTISDAEFTRMLQSTSVGGNEMQKTILLNGKAQVMAMGQVQELPEEMVAILKTQTYMFPEQNYEALGFAVTYVGEEEIEGENTHKLEITAPNGMVTHEFYSASSGLKVRTSSSATGDISYSDYQEVEGVLVPMSLKIKNPMLPEALETKITSIKFNQELSDADFQ</sequence>
<keyword evidence="3" id="KW-1185">Reference proteome</keyword>
<evidence type="ECO:0000313" key="3">
    <source>
        <dbReference type="Proteomes" id="UP000073816"/>
    </source>
</evidence>
<evidence type="ECO:0000256" key="1">
    <source>
        <dbReference type="SAM" id="SignalP"/>
    </source>
</evidence>
<name>A0A142ESI4_9BACT</name>
<keyword evidence="1" id="KW-0732">Signal</keyword>
<dbReference type="Proteomes" id="UP000073816">
    <property type="component" value="Chromosome"/>
</dbReference>
<accession>A0A142ESI4</accession>
<dbReference type="STRING" id="1727163.AO498_16695"/>
<dbReference type="EMBL" id="CP012836">
    <property type="protein sequence ID" value="AMQ58089.1"/>
    <property type="molecule type" value="Genomic_DNA"/>
</dbReference>
<protein>
    <submittedName>
        <fullName evidence="2">Peptidase, M16 family protein</fullName>
    </submittedName>
</protein>